<evidence type="ECO:0000256" key="5">
    <source>
        <dbReference type="ARBA" id="ARBA00023273"/>
    </source>
</evidence>
<dbReference type="InterPro" id="IPR010796">
    <property type="entry name" value="C2_B9-type_dom"/>
</dbReference>
<keyword evidence="3" id="KW-0970">Cilium biogenesis/degradation</keyword>
<keyword evidence="2" id="KW-0963">Cytoplasm</keyword>
<evidence type="ECO:0000256" key="6">
    <source>
        <dbReference type="ARBA" id="ARBA00039272"/>
    </source>
</evidence>
<gene>
    <name evidence="7" type="ORF">FGO68_gene990</name>
</gene>
<evidence type="ECO:0000256" key="4">
    <source>
        <dbReference type="ARBA" id="ARBA00023212"/>
    </source>
</evidence>
<reference evidence="7" key="1">
    <citation type="submission" date="2019-06" db="EMBL/GenBank/DDBJ databases">
        <authorList>
            <person name="Zheng W."/>
        </authorList>
    </citation>
    <scope>NUCLEOTIDE SEQUENCE</scope>
    <source>
        <strain evidence="7">QDHG01</strain>
    </source>
</reference>
<evidence type="ECO:0000256" key="3">
    <source>
        <dbReference type="ARBA" id="ARBA00022794"/>
    </source>
</evidence>
<evidence type="ECO:0000313" key="8">
    <source>
        <dbReference type="Proteomes" id="UP000785679"/>
    </source>
</evidence>
<keyword evidence="8" id="KW-1185">Reference proteome</keyword>
<dbReference type="OrthoDB" id="184109at2759"/>
<sequence length="187" mass="21649">MSQIINTPQVHLIGEVKGAYGFETDRLFCKFNVRVGHNWTLLSGKDAGETYEEIKEETEEYIIWDHPFDIHYKAKTIRGWPKFFVEVWQIDSEGRYSISGYGIATVPFTPGQHKMQIKCWRPRPQGFWKRVASRILGIQPELQFKDMLLSSAERFGFEAETTGTVEIDVGVIVKDFQLHGVELYTEI</sequence>
<dbReference type="PROSITE" id="PS51381">
    <property type="entry name" value="C2_B9"/>
    <property type="match status" value="1"/>
</dbReference>
<evidence type="ECO:0000313" key="7">
    <source>
        <dbReference type="EMBL" id="TNV75562.1"/>
    </source>
</evidence>
<proteinExistence type="predicted"/>
<dbReference type="AlphaFoldDB" id="A0A8J8NHM9"/>
<dbReference type="GO" id="GO:0036038">
    <property type="term" value="C:MKS complex"/>
    <property type="evidence" value="ECO:0007669"/>
    <property type="project" value="TreeGrafter"/>
</dbReference>
<keyword evidence="5" id="KW-0966">Cell projection</keyword>
<keyword evidence="4" id="KW-0206">Cytoskeleton</keyword>
<protein>
    <recommendedName>
        <fullName evidence="6">B9 domain-containing protein 2</fullName>
    </recommendedName>
</protein>
<organism evidence="7 8">
    <name type="scientific">Halteria grandinella</name>
    <dbReference type="NCBI Taxonomy" id="5974"/>
    <lineage>
        <taxon>Eukaryota</taxon>
        <taxon>Sar</taxon>
        <taxon>Alveolata</taxon>
        <taxon>Ciliophora</taxon>
        <taxon>Intramacronucleata</taxon>
        <taxon>Spirotrichea</taxon>
        <taxon>Stichotrichia</taxon>
        <taxon>Sporadotrichida</taxon>
        <taxon>Halteriidae</taxon>
        <taxon>Halteria</taxon>
    </lineage>
</organism>
<dbReference type="Pfam" id="PF07162">
    <property type="entry name" value="B9-C2"/>
    <property type="match status" value="1"/>
</dbReference>
<dbReference type="PANTHER" id="PTHR12968">
    <property type="entry name" value="B9 DOMAIN-CONTAINING"/>
    <property type="match status" value="1"/>
</dbReference>
<dbReference type="PANTHER" id="PTHR12968:SF2">
    <property type="entry name" value="B9 DOMAIN-CONTAINING PROTEIN 2"/>
    <property type="match status" value="1"/>
</dbReference>
<evidence type="ECO:0000256" key="1">
    <source>
        <dbReference type="ARBA" id="ARBA00004120"/>
    </source>
</evidence>
<name>A0A8J8NHM9_HALGN</name>
<dbReference type="Proteomes" id="UP000785679">
    <property type="component" value="Unassembled WGS sequence"/>
</dbReference>
<dbReference type="GO" id="GO:0060271">
    <property type="term" value="P:cilium assembly"/>
    <property type="evidence" value="ECO:0007669"/>
    <property type="project" value="TreeGrafter"/>
</dbReference>
<dbReference type="EMBL" id="RRYP01015307">
    <property type="protein sequence ID" value="TNV75562.1"/>
    <property type="molecule type" value="Genomic_DNA"/>
</dbReference>
<accession>A0A8J8NHM9</accession>
<comment type="caution">
    <text evidence="7">The sequence shown here is derived from an EMBL/GenBank/DDBJ whole genome shotgun (WGS) entry which is preliminary data.</text>
</comment>
<evidence type="ECO:0000256" key="2">
    <source>
        <dbReference type="ARBA" id="ARBA00022490"/>
    </source>
</evidence>
<comment type="subcellular location">
    <subcellularLocation>
        <location evidence="1">Cytoplasm</location>
        <location evidence="1">Cytoskeleton</location>
        <location evidence="1">Cilium basal body</location>
    </subcellularLocation>
</comment>